<gene>
    <name evidence="1" type="ORF">TNCT_509281</name>
</gene>
<keyword evidence="2" id="KW-1185">Reference proteome</keyword>
<reference evidence="1" key="1">
    <citation type="submission" date="2020-07" db="EMBL/GenBank/DDBJ databases">
        <title>Multicomponent nature underlies the extraordinary mechanical properties of spider dragline silk.</title>
        <authorList>
            <person name="Kono N."/>
            <person name="Nakamura H."/>
            <person name="Mori M."/>
            <person name="Yoshida Y."/>
            <person name="Ohtoshi R."/>
            <person name="Malay A.D."/>
            <person name="Moran D.A.P."/>
            <person name="Tomita M."/>
            <person name="Numata K."/>
            <person name="Arakawa K."/>
        </authorList>
    </citation>
    <scope>NUCLEOTIDE SEQUENCE</scope>
</reference>
<accession>A0A8X6FKE3</accession>
<dbReference type="EMBL" id="BMAO01022531">
    <property type="protein sequence ID" value="GFQ82538.1"/>
    <property type="molecule type" value="Genomic_DNA"/>
</dbReference>
<protein>
    <submittedName>
        <fullName evidence="1">Uncharacterized protein</fullName>
    </submittedName>
</protein>
<evidence type="ECO:0000313" key="1">
    <source>
        <dbReference type="EMBL" id="GFQ82538.1"/>
    </source>
</evidence>
<dbReference type="AlphaFoldDB" id="A0A8X6FKE3"/>
<sequence>MRSVSRKYHSCHLEFRFIEELDSELDPRPESLSSNALKSLELERHLTSKYLDIAKKLLKYFERLHENMQKKVTVLIKIYHGR</sequence>
<organism evidence="1 2">
    <name type="scientific">Trichonephila clavata</name>
    <name type="common">Joro spider</name>
    <name type="synonym">Nephila clavata</name>
    <dbReference type="NCBI Taxonomy" id="2740835"/>
    <lineage>
        <taxon>Eukaryota</taxon>
        <taxon>Metazoa</taxon>
        <taxon>Ecdysozoa</taxon>
        <taxon>Arthropoda</taxon>
        <taxon>Chelicerata</taxon>
        <taxon>Arachnida</taxon>
        <taxon>Araneae</taxon>
        <taxon>Araneomorphae</taxon>
        <taxon>Entelegynae</taxon>
        <taxon>Araneoidea</taxon>
        <taxon>Nephilidae</taxon>
        <taxon>Trichonephila</taxon>
    </lineage>
</organism>
<proteinExistence type="predicted"/>
<evidence type="ECO:0000313" key="2">
    <source>
        <dbReference type="Proteomes" id="UP000887116"/>
    </source>
</evidence>
<comment type="caution">
    <text evidence="1">The sequence shown here is derived from an EMBL/GenBank/DDBJ whole genome shotgun (WGS) entry which is preliminary data.</text>
</comment>
<dbReference type="Proteomes" id="UP000887116">
    <property type="component" value="Unassembled WGS sequence"/>
</dbReference>
<name>A0A8X6FKE3_TRICU</name>